<feature type="compositionally biased region" description="Low complexity" evidence="1">
    <location>
        <begin position="299"/>
        <end position="311"/>
    </location>
</feature>
<dbReference type="OrthoDB" id="5152335at2759"/>
<evidence type="ECO:0000256" key="1">
    <source>
        <dbReference type="SAM" id="MobiDB-lite"/>
    </source>
</evidence>
<protein>
    <submittedName>
        <fullName evidence="3">Uncharacterized protein</fullName>
    </submittedName>
</protein>
<feature type="compositionally biased region" description="Low complexity" evidence="1">
    <location>
        <begin position="92"/>
        <end position="105"/>
    </location>
</feature>
<feature type="signal peptide" evidence="2">
    <location>
        <begin position="1"/>
        <end position="22"/>
    </location>
</feature>
<dbReference type="AlphaFoldDB" id="A0A9N9XZK3"/>
<feature type="chain" id="PRO_5040392933" evidence="2">
    <location>
        <begin position="23"/>
        <end position="400"/>
    </location>
</feature>
<feature type="compositionally biased region" description="Polar residues" evidence="1">
    <location>
        <begin position="228"/>
        <end position="241"/>
    </location>
</feature>
<dbReference type="Proteomes" id="UP000754883">
    <property type="component" value="Unassembled WGS sequence"/>
</dbReference>
<keyword evidence="4" id="KW-1185">Reference proteome</keyword>
<dbReference type="EMBL" id="CABFNO020001350">
    <property type="protein sequence ID" value="CAG9982752.1"/>
    <property type="molecule type" value="Genomic_DNA"/>
</dbReference>
<feature type="region of interest" description="Disordered" evidence="1">
    <location>
        <begin position="42"/>
        <end position="106"/>
    </location>
</feature>
<keyword evidence="2" id="KW-0732">Signal</keyword>
<organism evidence="3 4">
    <name type="scientific">Clonostachys byssicola</name>
    <dbReference type="NCBI Taxonomy" id="160290"/>
    <lineage>
        <taxon>Eukaryota</taxon>
        <taxon>Fungi</taxon>
        <taxon>Dikarya</taxon>
        <taxon>Ascomycota</taxon>
        <taxon>Pezizomycotina</taxon>
        <taxon>Sordariomycetes</taxon>
        <taxon>Hypocreomycetidae</taxon>
        <taxon>Hypocreales</taxon>
        <taxon>Bionectriaceae</taxon>
        <taxon>Clonostachys</taxon>
    </lineage>
</organism>
<evidence type="ECO:0000313" key="4">
    <source>
        <dbReference type="Proteomes" id="UP000754883"/>
    </source>
</evidence>
<comment type="caution">
    <text evidence="3">The sequence shown here is derived from an EMBL/GenBank/DDBJ whole genome shotgun (WGS) entry which is preliminary data.</text>
</comment>
<feature type="region of interest" description="Disordered" evidence="1">
    <location>
        <begin position="190"/>
        <end position="388"/>
    </location>
</feature>
<feature type="compositionally biased region" description="Low complexity" evidence="1">
    <location>
        <begin position="370"/>
        <end position="382"/>
    </location>
</feature>
<reference evidence="3" key="1">
    <citation type="submission" date="2021-10" db="EMBL/GenBank/DDBJ databases">
        <authorList>
            <person name="Piombo E."/>
        </authorList>
    </citation>
    <scope>NUCLEOTIDE SEQUENCE</scope>
</reference>
<accession>A0A9N9XZK3</accession>
<gene>
    <name evidence="3" type="ORF">CBYS24578_00011030</name>
</gene>
<evidence type="ECO:0000313" key="3">
    <source>
        <dbReference type="EMBL" id="CAG9982752.1"/>
    </source>
</evidence>
<name>A0A9N9XZK3_9HYPO</name>
<proteinExistence type="predicted"/>
<evidence type="ECO:0000256" key="2">
    <source>
        <dbReference type="SAM" id="SignalP"/>
    </source>
</evidence>
<sequence>MVAIKQLSAIPIVLALSSAVVASDVSGDIVARDDNVDLGVRVNDGGDIAPEMEARGAGGSKPKTEKPKPKISNPTLIGGTHPVTMQTGGGKSSSNRASKASSTSSHGDPFYLEKYVKKGKRGEEIYERDEDDLFERDENDELLEREFQDDLYERDFMDDLYERDFEDELFERDFDDELFEREFEDELYARGAGMSKPKTGKPKPKISNPTLIGGTHPVTMQTGGGKSSGNRASKASSTSSHGDPFYLEKYVKKGKRGLRARGAGGSKPKTEKPKPKISKPTLIGGTHPVTMQTGGGKSSGSRASKASSTSSHGDPFYLEKYVKKGKRGLRARGAGGSKPKTEKPKPKISKPTLIGGTHPVTMQTGGGKSSGSRASKASSTSSHGDPFYLEKYVKKGKRFY</sequence>